<evidence type="ECO:0000256" key="1">
    <source>
        <dbReference type="ARBA" id="ARBA00006479"/>
    </source>
</evidence>
<name>A0A1H8VTF6_9FIRM</name>
<sequence>MLIQIENIFLKGIVMSEDLHERNKNRIKKFLLNFLSCTQKDVADGLEMNLSLVGKIIDEMQKNGEVVQAGQDISRGGWLINRYRLNEDSSYAMIICLTMKTIKIQVINLFKKVKEEQTFEVAGEKHIDCLNKAILDVKSRYPALRSIAMSVPGNVQEGKIMYVSQPNYLVGTDIAQILSQKCELPVFTFNDANVMALGYYTKHIEISLKNNSMVYLCCTETGPGAGVIVDSKIVNGFSGFAGEVYAIWPRQENETLQIQNYISAIISVINPRYLVLSPQTNKKIDEDAIKEFVCANFPEHSIPELRFSSETEINLTDGLAALAIANLFPNRFLLNW</sequence>
<dbReference type="PANTHER" id="PTHR18964:SF149">
    <property type="entry name" value="BIFUNCTIONAL UDP-N-ACETYLGLUCOSAMINE 2-EPIMERASE_N-ACETYLMANNOSAMINE KINASE"/>
    <property type="match status" value="1"/>
</dbReference>
<gene>
    <name evidence="2" type="ORF">SAMN04490178_112104</name>
</gene>
<dbReference type="InterPro" id="IPR043129">
    <property type="entry name" value="ATPase_NBD"/>
</dbReference>
<evidence type="ECO:0000313" key="3">
    <source>
        <dbReference type="Proteomes" id="UP000198847"/>
    </source>
</evidence>
<dbReference type="InterPro" id="IPR000600">
    <property type="entry name" value="ROK"/>
</dbReference>
<dbReference type="Proteomes" id="UP000198847">
    <property type="component" value="Unassembled WGS sequence"/>
</dbReference>
<dbReference type="SUPFAM" id="SSF53067">
    <property type="entry name" value="Actin-like ATPase domain"/>
    <property type="match status" value="1"/>
</dbReference>
<dbReference type="STRING" id="112903.SAMN04490178_112104"/>
<organism evidence="2 3">
    <name type="scientific">Propionispora vibrioides</name>
    <dbReference type="NCBI Taxonomy" id="112903"/>
    <lineage>
        <taxon>Bacteria</taxon>
        <taxon>Bacillati</taxon>
        <taxon>Bacillota</taxon>
        <taxon>Negativicutes</taxon>
        <taxon>Selenomonadales</taxon>
        <taxon>Sporomusaceae</taxon>
        <taxon>Propionispora</taxon>
    </lineage>
</organism>
<dbReference type="Pfam" id="PF00480">
    <property type="entry name" value="ROK"/>
    <property type="match status" value="1"/>
</dbReference>
<accession>A0A1H8VTF6</accession>
<protein>
    <submittedName>
        <fullName evidence="2">ROK family protein</fullName>
    </submittedName>
</protein>
<reference evidence="2 3" key="1">
    <citation type="submission" date="2016-10" db="EMBL/GenBank/DDBJ databases">
        <authorList>
            <person name="de Groot N.N."/>
        </authorList>
    </citation>
    <scope>NUCLEOTIDE SEQUENCE [LARGE SCALE GENOMIC DNA]</scope>
    <source>
        <strain evidence="2 3">DSM 13305</strain>
    </source>
</reference>
<dbReference type="EMBL" id="FODY01000012">
    <property type="protein sequence ID" value="SEP18583.1"/>
    <property type="molecule type" value="Genomic_DNA"/>
</dbReference>
<keyword evidence="3" id="KW-1185">Reference proteome</keyword>
<dbReference type="OrthoDB" id="6501901at2"/>
<dbReference type="AlphaFoldDB" id="A0A1H8VTF6"/>
<dbReference type="Gene3D" id="3.30.420.40">
    <property type="match status" value="2"/>
</dbReference>
<proteinExistence type="inferred from homology"/>
<evidence type="ECO:0000313" key="2">
    <source>
        <dbReference type="EMBL" id="SEP18583.1"/>
    </source>
</evidence>
<comment type="similarity">
    <text evidence="1">Belongs to the ROK (NagC/XylR) family.</text>
</comment>
<dbReference type="PANTHER" id="PTHR18964">
    <property type="entry name" value="ROK (REPRESSOR, ORF, KINASE) FAMILY"/>
    <property type="match status" value="1"/>
</dbReference>